<dbReference type="EMBL" id="MU001792">
    <property type="protein sequence ID" value="KAF2798052.1"/>
    <property type="molecule type" value="Genomic_DNA"/>
</dbReference>
<feature type="region of interest" description="Disordered" evidence="2">
    <location>
        <begin position="193"/>
        <end position="235"/>
    </location>
</feature>
<feature type="compositionally biased region" description="Basic residues" evidence="2">
    <location>
        <begin position="224"/>
        <end position="234"/>
    </location>
</feature>
<feature type="coiled-coil region" evidence="1">
    <location>
        <begin position="282"/>
        <end position="309"/>
    </location>
</feature>
<evidence type="ECO:0000313" key="3">
    <source>
        <dbReference type="EMBL" id="KAF2798052.1"/>
    </source>
</evidence>
<feature type="region of interest" description="Disordered" evidence="2">
    <location>
        <begin position="151"/>
        <end position="170"/>
    </location>
</feature>
<dbReference type="Proteomes" id="UP000799757">
    <property type="component" value="Unassembled WGS sequence"/>
</dbReference>
<proteinExistence type="predicted"/>
<feature type="compositionally biased region" description="Basic and acidic residues" evidence="2">
    <location>
        <begin position="198"/>
        <end position="211"/>
    </location>
</feature>
<organism evidence="3 4">
    <name type="scientific">Melanomma pulvis-pyrius CBS 109.77</name>
    <dbReference type="NCBI Taxonomy" id="1314802"/>
    <lineage>
        <taxon>Eukaryota</taxon>
        <taxon>Fungi</taxon>
        <taxon>Dikarya</taxon>
        <taxon>Ascomycota</taxon>
        <taxon>Pezizomycotina</taxon>
        <taxon>Dothideomycetes</taxon>
        <taxon>Pleosporomycetidae</taxon>
        <taxon>Pleosporales</taxon>
        <taxon>Melanommataceae</taxon>
        <taxon>Melanomma</taxon>
    </lineage>
</organism>
<evidence type="ECO:0000256" key="1">
    <source>
        <dbReference type="SAM" id="Coils"/>
    </source>
</evidence>
<keyword evidence="4" id="KW-1185">Reference proteome</keyword>
<gene>
    <name evidence="3" type="ORF">K505DRAFT_333759</name>
</gene>
<dbReference type="OrthoDB" id="5242484at2759"/>
<evidence type="ECO:0000313" key="4">
    <source>
        <dbReference type="Proteomes" id="UP000799757"/>
    </source>
</evidence>
<evidence type="ECO:0000256" key="2">
    <source>
        <dbReference type="SAM" id="MobiDB-lite"/>
    </source>
</evidence>
<keyword evidence="1" id="KW-0175">Coiled coil</keyword>
<name>A0A6A6XNW7_9PLEO</name>
<dbReference type="AlphaFoldDB" id="A0A6A6XNW7"/>
<reference evidence="3" key="1">
    <citation type="journal article" date="2020" name="Stud. Mycol.">
        <title>101 Dothideomycetes genomes: a test case for predicting lifestyles and emergence of pathogens.</title>
        <authorList>
            <person name="Haridas S."/>
            <person name="Albert R."/>
            <person name="Binder M."/>
            <person name="Bloem J."/>
            <person name="Labutti K."/>
            <person name="Salamov A."/>
            <person name="Andreopoulos B."/>
            <person name="Baker S."/>
            <person name="Barry K."/>
            <person name="Bills G."/>
            <person name="Bluhm B."/>
            <person name="Cannon C."/>
            <person name="Castanera R."/>
            <person name="Culley D."/>
            <person name="Daum C."/>
            <person name="Ezra D."/>
            <person name="Gonzalez J."/>
            <person name="Henrissat B."/>
            <person name="Kuo A."/>
            <person name="Liang C."/>
            <person name="Lipzen A."/>
            <person name="Lutzoni F."/>
            <person name="Magnuson J."/>
            <person name="Mondo S."/>
            <person name="Nolan M."/>
            <person name="Ohm R."/>
            <person name="Pangilinan J."/>
            <person name="Park H.-J."/>
            <person name="Ramirez L."/>
            <person name="Alfaro M."/>
            <person name="Sun H."/>
            <person name="Tritt A."/>
            <person name="Yoshinaga Y."/>
            <person name="Zwiers L.-H."/>
            <person name="Turgeon B."/>
            <person name="Goodwin S."/>
            <person name="Spatafora J."/>
            <person name="Crous P."/>
            <person name="Grigoriev I."/>
        </authorList>
    </citation>
    <scope>NUCLEOTIDE SEQUENCE</scope>
    <source>
        <strain evidence="3">CBS 109.77</strain>
    </source>
</reference>
<sequence length="708" mass="80647">MANLSCSPTAINVPSNNSPIIESLRRNRRIELLFACADHCLATGQHDIVSRRLAQHEHMRQFGTPLMRIARQVYDKENELKWNLKEMRKRGSALLTEEQREAWQPHIQSARESLTTHLSEYAQKGASRYCPRCNTKFTRYDSLRRHLQKKKCAQPLGSTTQRSNPRRRGTIIGPECRTVLGQHSALIGHLQDTTCGQEQERTDQARLENPRVRKSTPPVTQHSKEKKRAQRYKTRQQVEDMSTLILSALEGLQISLNSDQNISYLESGALDPSDGTKNTTERLIYEAQLAAKDEELKKLREVLANRTSEILRCREIIADTQKQFAKALEDAQAHKTTVVRELVAIYANQESLQKDQRLQIVEANRDRAAMAHQVRAFVGEIDLSGYIQLPIRLNNSSKIVGRHWNVIRKDIKYFSFPNKTQLVMPEHLPSDIWSTFRSLFFSASGIATHLPSDNLMDVDMILELQRLHADGIMIRSIMRCLASVAVCKLVFGAGTSAFNDRKWAYSDEYWRILNLIGADLNVVRRTAICIHRKSMEYMREEIVPSEAKRLAIEFSTICAPFFPGYHKQPVPGAFACWGQSQSVASSRQRRTEKCFLDAFHLVMALELSAKDHSFIFFPPGTPFESKYMEAENDNGSNHSASAKELERKMVKICLSPVFIECSEVDLNSLSGFVDVGRALPTSKRFLQQFERLREPSTTVCAKAVVLLQ</sequence>
<protein>
    <submittedName>
        <fullName evidence="3">Uncharacterized protein</fullName>
    </submittedName>
</protein>
<accession>A0A6A6XNW7</accession>